<feature type="region of interest" description="Disordered" evidence="5">
    <location>
        <begin position="281"/>
        <end position="314"/>
    </location>
</feature>
<evidence type="ECO:0000256" key="1">
    <source>
        <dbReference type="ARBA" id="ARBA00005234"/>
    </source>
</evidence>
<keyword evidence="4" id="KW-0788">Thiol protease</keyword>
<dbReference type="GO" id="GO:0006508">
    <property type="term" value="P:proteolysis"/>
    <property type="evidence" value="ECO:0007669"/>
    <property type="project" value="UniProtKB-KW"/>
</dbReference>
<feature type="compositionally biased region" description="Basic and acidic residues" evidence="5">
    <location>
        <begin position="282"/>
        <end position="293"/>
    </location>
</feature>
<evidence type="ECO:0000256" key="5">
    <source>
        <dbReference type="SAM" id="MobiDB-lite"/>
    </source>
</evidence>
<gene>
    <name evidence="7" type="ORF">CPELLU_LOCUS14519</name>
</gene>
<keyword evidence="8" id="KW-1185">Reference proteome</keyword>
<dbReference type="AlphaFoldDB" id="A0A9N9IR90"/>
<evidence type="ECO:0000259" key="6">
    <source>
        <dbReference type="PROSITE" id="PS50600"/>
    </source>
</evidence>
<evidence type="ECO:0000313" key="7">
    <source>
        <dbReference type="EMBL" id="CAG8748041.1"/>
    </source>
</evidence>
<dbReference type="Gene3D" id="3.40.395.10">
    <property type="entry name" value="Adenoviral Proteinase, Chain A"/>
    <property type="match status" value="2"/>
</dbReference>
<dbReference type="PANTHER" id="PTHR46915:SF2">
    <property type="entry name" value="UBIQUITIN-LIKE PROTEASE 4"/>
    <property type="match status" value="1"/>
</dbReference>
<keyword evidence="3" id="KW-0378">Hydrolase</keyword>
<dbReference type="InterPro" id="IPR038765">
    <property type="entry name" value="Papain-like_cys_pep_sf"/>
</dbReference>
<feature type="compositionally biased region" description="Low complexity" evidence="5">
    <location>
        <begin position="300"/>
        <end position="313"/>
    </location>
</feature>
<reference evidence="7" key="1">
    <citation type="submission" date="2021-06" db="EMBL/GenBank/DDBJ databases">
        <authorList>
            <person name="Kallberg Y."/>
            <person name="Tangrot J."/>
            <person name="Rosling A."/>
        </authorList>
    </citation>
    <scope>NUCLEOTIDE SEQUENCE</scope>
    <source>
        <strain evidence="7">FL966</strain>
    </source>
</reference>
<feature type="region of interest" description="Disordered" evidence="5">
    <location>
        <begin position="197"/>
        <end position="222"/>
    </location>
</feature>
<keyword evidence="2" id="KW-0645">Protease</keyword>
<feature type="region of interest" description="Disordered" evidence="5">
    <location>
        <begin position="339"/>
        <end position="364"/>
    </location>
</feature>
<dbReference type="PROSITE" id="PS50600">
    <property type="entry name" value="ULP_PROTEASE"/>
    <property type="match status" value="1"/>
</dbReference>
<protein>
    <submittedName>
        <fullName evidence="7">9196_t:CDS:1</fullName>
    </submittedName>
</protein>
<proteinExistence type="inferred from homology"/>
<dbReference type="GO" id="GO:0016926">
    <property type="term" value="P:protein desumoylation"/>
    <property type="evidence" value="ECO:0007669"/>
    <property type="project" value="UniProtKB-ARBA"/>
</dbReference>
<dbReference type="Pfam" id="PF02902">
    <property type="entry name" value="Peptidase_C48"/>
    <property type="match status" value="2"/>
</dbReference>
<feature type="domain" description="Ubiquitin-like protease family profile" evidence="6">
    <location>
        <begin position="379"/>
        <end position="546"/>
    </location>
</feature>
<feature type="non-terminal residue" evidence="7">
    <location>
        <position position="546"/>
    </location>
</feature>
<dbReference type="PANTHER" id="PTHR46915">
    <property type="entry name" value="UBIQUITIN-LIKE PROTEASE 4-RELATED"/>
    <property type="match status" value="1"/>
</dbReference>
<dbReference type="InterPro" id="IPR003653">
    <property type="entry name" value="Peptidase_C48_C"/>
</dbReference>
<feature type="compositionally biased region" description="Low complexity" evidence="5">
    <location>
        <begin position="343"/>
        <end position="359"/>
    </location>
</feature>
<organism evidence="7 8">
    <name type="scientific">Cetraspora pellucida</name>
    <dbReference type="NCBI Taxonomy" id="1433469"/>
    <lineage>
        <taxon>Eukaryota</taxon>
        <taxon>Fungi</taxon>
        <taxon>Fungi incertae sedis</taxon>
        <taxon>Mucoromycota</taxon>
        <taxon>Glomeromycotina</taxon>
        <taxon>Glomeromycetes</taxon>
        <taxon>Diversisporales</taxon>
        <taxon>Gigasporaceae</taxon>
        <taxon>Cetraspora</taxon>
    </lineage>
</organism>
<evidence type="ECO:0000256" key="2">
    <source>
        <dbReference type="ARBA" id="ARBA00022670"/>
    </source>
</evidence>
<dbReference type="GO" id="GO:0019783">
    <property type="term" value="F:ubiquitin-like protein peptidase activity"/>
    <property type="evidence" value="ECO:0007669"/>
    <property type="project" value="UniProtKB-ARBA"/>
</dbReference>
<comment type="similarity">
    <text evidence="1">Belongs to the peptidase C48 family.</text>
</comment>
<name>A0A9N9IR90_9GLOM</name>
<accession>A0A9N9IR90</accession>
<evidence type="ECO:0000313" key="8">
    <source>
        <dbReference type="Proteomes" id="UP000789759"/>
    </source>
</evidence>
<dbReference type="OrthoDB" id="442460at2759"/>
<sequence>NTGAGTLHLSVPLVVVDCCCNGFGLHVWCNDHQHAITTTDNFVNLTCADKHIIRMQIDKGIDNIEFLCQRQPNLAMLQIRARTQVIVRDKNHSSPYGGQMSILCVTRDLNAFKEFMSHFKNSENSVAKKPMEGEKFKSLIRKYFDSDGNALPPGMIKNPLLKTQLLSRNTSPISRYGKGKEIYDEVIVVSSVKRRNSLNRKRSGSSSDLTNETDVDREPNTDFSARFNGFRLRKKYKSSTDIVTYSSRRSSYNPKSSRTFDDDFIISPNKRRNSLILTQTRQRADQVGDTDTRFRRRFRTSTNSNNNKETSPTCIQENISISSKYGDPIVVILDSPDRGSRVPSETFTSESVSSVSQSPSRRDPNSKLFDYPCVGYSSILITGSDYNRLVDMDELNDNLIVFYMRYVLNQLREHNEASAKKYYLFDSYFYKKLSDLREERKDPNEIYNQMSRWIKKKKIDLFDFQYIFVPICEKQIPYSLVNSPKQRNNVDCGIYVLHFAETFMWNSEILKRQIIRFKTDENSWDPYNLPDKRNSILGIIDSLADS</sequence>
<evidence type="ECO:0000256" key="4">
    <source>
        <dbReference type="ARBA" id="ARBA00022807"/>
    </source>
</evidence>
<dbReference type="Proteomes" id="UP000789759">
    <property type="component" value="Unassembled WGS sequence"/>
</dbReference>
<dbReference type="SUPFAM" id="SSF54001">
    <property type="entry name" value="Cysteine proteinases"/>
    <property type="match status" value="1"/>
</dbReference>
<comment type="caution">
    <text evidence="7">The sequence shown here is derived from an EMBL/GenBank/DDBJ whole genome shotgun (WGS) entry which is preliminary data.</text>
</comment>
<evidence type="ECO:0000256" key="3">
    <source>
        <dbReference type="ARBA" id="ARBA00022801"/>
    </source>
</evidence>
<dbReference type="GO" id="GO:0008234">
    <property type="term" value="F:cysteine-type peptidase activity"/>
    <property type="evidence" value="ECO:0007669"/>
    <property type="project" value="UniProtKB-KW"/>
</dbReference>
<dbReference type="EMBL" id="CAJVQA010017308">
    <property type="protein sequence ID" value="CAG8748041.1"/>
    <property type="molecule type" value="Genomic_DNA"/>
</dbReference>